<sequence length="118" mass="12402">MRLWTAGKALRRSAVTSTRRGFGSSSSATAAAGGAENELGKYADMPAVAVHKGYKMVMSLSICRLPPVAVSSIDGSGSNTTVVYAPCFILILLARAITAFAATDLSWPPPSVRRRELS</sequence>
<dbReference type="AlphaFoldDB" id="A0A7J6PP78"/>
<keyword evidence="1" id="KW-0812">Transmembrane</keyword>
<proteinExistence type="predicted"/>
<organism evidence="2 3">
    <name type="scientific">Perkinsus olseni</name>
    <name type="common">Perkinsus atlanticus</name>
    <dbReference type="NCBI Taxonomy" id="32597"/>
    <lineage>
        <taxon>Eukaryota</taxon>
        <taxon>Sar</taxon>
        <taxon>Alveolata</taxon>
        <taxon>Perkinsozoa</taxon>
        <taxon>Perkinsea</taxon>
        <taxon>Perkinsida</taxon>
        <taxon>Perkinsidae</taxon>
        <taxon>Perkinsus</taxon>
    </lineage>
</organism>
<feature type="transmembrane region" description="Helical" evidence="1">
    <location>
        <begin position="83"/>
        <end position="105"/>
    </location>
</feature>
<reference evidence="2 3" key="1">
    <citation type="submission" date="2020-04" db="EMBL/GenBank/DDBJ databases">
        <title>Perkinsus olseni comparative genomics.</title>
        <authorList>
            <person name="Bogema D.R."/>
        </authorList>
    </citation>
    <scope>NUCLEOTIDE SEQUENCE [LARGE SCALE GENOMIC DNA]</scope>
    <source>
        <strain evidence="2 3">ATCC PRA-207</strain>
    </source>
</reference>
<keyword evidence="3" id="KW-1185">Reference proteome</keyword>
<evidence type="ECO:0000313" key="2">
    <source>
        <dbReference type="EMBL" id="KAF4697893.1"/>
    </source>
</evidence>
<feature type="non-terminal residue" evidence="2">
    <location>
        <position position="1"/>
    </location>
</feature>
<gene>
    <name evidence="2" type="ORF">FOZ63_014153</name>
</gene>
<dbReference type="Proteomes" id="UP000553632">
    <property type="component" value="Unassembled WGS sequence"/>
</dbReference>
<keyword evidence="1" id="KW-0472">Membrane</keyword>
<comment type="caution">
    <text evidence="2">The sequence shown here is derived from an EMBL/GenBank/DDBJ whole genome shotgun (WGS) entry which is preliminary data.</text>
</comment>
<keyword evidence="1" id="KW-1133">Transmembrane helix</keyword>
<accession>A0A7J6PP78</accession>
<evidence type="ECO:0000256" key="1">
    <source>
        <dbReference type="SAM" id="Phobius"/>
    </source>
</evidence>
<name>A0A7J6PP78_PEROL</name>
<dbReference type="EMBL" id="JABANO010038845">
    <property type="protein sequence ID" value="KAF4697893.1"/>
    <property type="molecule type" value="Genomic_DNA"/>
</dbReference>
<evidence type="ECO:0000313" key="3">
    <source>
        <dbReference type="Proteomes" id="UP000553632"/>
    </source>
</evidence>
<protein>
    <submittedName>
        <fullName evidence="2">Uncharacterized protein</fullName>
    </submittedName>
</protein>